<dbReference type="EMBL" id="JAWDJX010000103">
    <property type="protein sequence ID" value="KAK3046246.1"/>
    <property type="molecule type" value="Genomic_DNA"/>
</dbReference>
<evidence type="ECO:0000313" key="1">
    <source>
        <dbReference type="EMBL" id="KAK3046246.1"/>
    </source>
</evidence>
<sequence length="166" mass="18554">MATAIATRRQLADYTAKSGSNELTFDIFGPPATNPYDRGKLIRFSCAHWTQGCIRWVNEEGMVCQKCSDIFRGSRDLPMQPAQPPDTIDTNTQTRQALKLAHDIINRGHRMNFTTADLEHPDLVGIVGATYQCIVAMRKTARSSLAKYAAHGPHDMYDASLRLQKD</sequence>
<gene>
    <name evidence="1" type="ORF">LTR09_012238</name>
</gene>
<dbReference type="Proteomes" id="UP001271007">
    <property type="component" value="Unassembled WGS sequence"/>
</dbReference>
<reference evidence="1" key="1">
    <citation type="submission" date="2023-04" db="EMBL/GenBank/DDBJ databases">
        <title>Black Yeasts Isolated from many extreme environments.</title>
        <authorList>
            <person name="Coleine C."/>
            <person name="Stajich J.E."/>
            <person name="Selbmann L."/>
        </authorList>
    </citation>
    <scope>NUCLEOTIDE SEQUENCE</scope>
    <source>
        <strain evidence="1">CCFEE 5312</strain>
    </source>
</reference>
<proteinExistence type="predicted"/>
<protein>
    <submittedName>
        <fullName evidence="1">Uncharacterized protein</fullName>
    </submittedName>
</protein>
<keyword evidence="2" id="KW-1185">Reference proteome</keyword>
<name>A0AAJ0G9I0_9PEZI</name>
<evidence type="ECO:0000313" key="2">
    <source>
        <dbReference type="Proteomes" id="UP001271007"/>
    </source>
</evidence>
<comment type="caution">
    <text evidence="1">The sequence shown here is derived from an EMBL/GenBank/DDBJ whole genome shotgun (WGS) entry which is preliminary data.</text>
</comment>
<accession>A0AAJ0G9I0</accession>
<dbReference type="AlphaFoldDB" id="A0AAJ0G9I0"/>
<organism evidence="1 2">
    <name type="scientific">Extremus antarcticus</name>
    <dbReference type="NCBI Taxonomy" id="702011"/>
    <lineage>
        <taxon>Eukaryota</taxon>
        <taxon>Fungi</taxon>
        <taxon>Dikarya</taxon>
        <taxon>Ascomycota</taxon>
        <taxon>Pezizomycotina</taxon>
        <taxon>Dothideomycetes</taxon>
        <taxon>Dothideomycetidae</taxon>
        <taxon>Mycosphaerellales</taxon>
        <taxon>Extremaceae</taxon>
        <taxon>Extremus</taxon>
    </lineage>
</organism>